<dbReference type="OrthoDB" id="5212at2759"/>
<accession>A0A9W9FQ68</accession>
<comment type="caution">
    <text evidence="1">The sequence shown here is derived from an EMBL/GenBank/DDBJ whole genome shotgun (WGS) entry which is preliminary data.</text>
</comment>
<sequence>MDPIEVLNRYPSSHFQAFQSHEEFDRSSRPHVDAVIQGMFYATQQDAQRPTFFHDHPVVLMVVSMMQKLSNWRYADVVFPSIDRGLSPPSFTIGDLNQAAFLYGSNALLANSCYDAGFTHLYEDKFQEHIRWVNSEFNKQCSALYAEYFRQVAGLAPSADYVAQYRSLFLSRAYRSLRRAQLANGSWKNPTLEVYIHLVKLLACGASIEEVQEIYQSFTTGEDAIDPGYFPSLTGDQWLQYRGWLKSDYLGCADLKAQNLCVVKLPPFPVGEVFVMQCQYYKNPVTSSCFSAQSPVLLADGTTRVISQIQEGDRVQSHVFSGGRRLQSTSTVAFISRPKRAGRTLYSYRAAPQIQFTDTHPLIDVHPTSLALKFVDPDSARSLNPSWKALPASRISPDVLEVHDGGSADPDEVLYDLVFEPSGVDLDTANVCSGPTTFTMADDLHHHRFDVASEAPVFEWFPYTMRFFEHLLGSLLPHKPDFPTIISHLTERTISLHDHFWGCWDEMARDACTRVQHTSHPSIPTDETFSVPLNRLLRFAISDGGEIFLDPQTVADAFERLHTTLGRRVAHEICTGWAYLPGTETIPILLLHNFQYSARATPVSQPPDRHQGFSWRVLQDGEQVAAREVHASRQGFNVFEMHDVIPLISAPSHSDGARWMLGFEVHDPATGVTYVGRSCGYINKHAVVGLGRGQGNEHATIDVKVMQVSREALLAQKTWDHPMRMRFAAALGDIFAARLVARQPSVLPQRGY</sequence>
<dbReference type="PROSITE" id="PS50817">
    <property type="entry name" value="INTEIN_N_TER"/>
    <property type="match status" value="1"/>
</dbReference>
<dbReference type="RefSeq" id="XP_056477648.1">
    <property type="nucleotide sequence ID" value="XM_056617291.1"/>
</dbReference>
<dbReference type="SUPFAM" id="SSF51294">
    <property type="entry name" value="Hedgehog/intein (Hint) domain"/>
    <property type="match status" value="1"/>
</dbReference>
<evidence type="ECO:0000313" key="1">
    <source>
        <dbReference type="EMBL" id="KAJ5104268.1"/>
    </source>
</evidence>
<protein>
    <submittedName>
        <fullName evidence="1">Uncharacterized protein</fullName>
    </submittedName>
</protein>
<keyword evidence="2" id="KW-1185">Reference proteome</keyword>
<reference evidence="1" key="2">
    <citation type="journal article" date="2023" name="IMA Fungus">
        <title>Comparative genomic study of the Penicillium genus elucidates a diverse pangenome and 15 lateral gene transfer events.</title>
        <authorList>
            <person name="Petersen C."/>
            <person name="Sorensen T."/>
            <person name="Nielsen M.R."/>
            <person name="Sondergaard T.E."/>
            <person name="Sorensen J.L."/>
            <person name="Fitzpatrick D.A."/>
            <person name="Frisvad J.C."/>
            <person name="Nielsen K.L."/>
        </authorList>
    </citation>
    <scope>NUCLEOTIDE SEQUENCE</scope>
    <source>
        <strain evidence="1">IBT 30761</strain>
    </source>
</reference>
<dbReference type="GO" id="GO:0016539">
    <property type="term" value="P:intein-mediated protein splicing"/>
    <property type="evidence" value="ECO:0007669"/>
    <property type="project" value="InterPro"/>
</dbReference>
<organism evidence="1 2">
    <name type="scientific">Penicillium argentinense</name>
    <dbReference type="NCBI Taxonomy" id="1131581"/>
    <lineage>
        <taxon>Eukaryota</taxon>
        <taxon>Fungi</taxon>
        <taxon>Dikarya</taxon>
        <taxon>Ascomycota</taxon>
        <taxon>Pezizomycotina</taxon>
        <taxon>Eurotiomycetes</taxon>
        <taxon>Eurotiomycetidae</taxon>
        <taxon>Eurotiales</taxon>
        <taxon>Aspergillaceae</taxon>
        <taxon>Penicillium</taxon>
    </lineage>
</organism>
<reference evidence="1" key="1">
    <citation type="submission" date="2022-11" db="EMBL/GenBank/DDBJ databases">
        <authorList>
            <person name="Petersen C."/>
        </authorList>
    </citation>
    <scope>NUCLEOTIDE SEQUENCE</scope>
    <source>
        <strain evidence="1">IBT 30761</strain>
    </source>
</reference>
<dbReference type="Gene3D" id="2.170.16.10">
    <property type="entry name" value="Hedgehog/Intein (Hint) domain"/>
    <property type="match status" value="1"/>
</dbReference>
<dbReference type="Proteomes" id="UP001149074">
    <property type="component" value="Unassembled WGS sequence"/>
</dbReference>
<evidence type="ECO:0000313" key="2">
    <source>
        <dbReference type="Proteomes" id="UP001149074"/>
    </source>
</evidence>
<dbReference type="EMBL" id="JAPQKI010000004">
    <property type="protein sequence ID" value="KAJ5104268.1"/>
    <property type="molecule type" value="Genomic_DNA"/>
</dbReference>
<dbReference type="GeneID" id="81356270"/>
<dbReference type="InterPro" id="IPR036844">
    <property type="entry name" value="Hint_dom_sf"/>
</dbReference>
<gene>
    <name evidence="1" type="ORF">N7532_004797</name>
</gene>
<name>A0A9W9FQ68_9EURO</name>
<proteinExistence type="predicted"/>
<dbReference type="AlphaFoldDB" id="A0A9W9FQ68"/>
<dbReference type="InterPro" id="IPR006141">
    <property type="entry name" value="Intein_N"/>
</dbReference>